<dbReference type="Proteomes" id="UP001207582">
    <property type="component" value="Unassembled WGS sequence"/>
</dbReference>
<reference evidence="1 2" key="1">
    <citation type="submission" date="2022-10" db="EMBL/GenBank/DDBJ databases">
        <title>Defluviimonas sp. CAU 1641 isolated from mud.</title>
        <authorList>
            <person name="Kim W."/>
        </authorList>
    </citation>
    <scope>NUCLEOTIDE SEQUENCE [LARGE SCALE GENOMIC DNA]</scope>
    <source>
        <strain evidence="1 2">CAU 1641</strain>
    </source>
</reference>
<dbReference type="RefSeq" id="WP_264770845.1">
    <property type="nucleotide sequence ID" value="NZ_JAPDOG010000001.1"/>
</dbReference>
<evidence type="ECO:0000313" key="2">
    <source>
        <dbReference type="Proteomes" id="UP001207582"/>
    </source>
</evidence>
<sequence>MGNNGYIGFAGAAEMLTGLNRSQWRRMAAKADQVARTLALCCLDYDRQGQLRAVKDPRAVQALERGFARMMRARGQAQVLRLTVDAASAFPRQPAAQEITGFPWLAVGLDAAASATYCLRYLDVEGRTIPDRRRAERCMLDELARHCARPGFPPWEDQR</sequence>
<protein>
    <recommendedName>
        <fullName evidence="3">Transposase</fullName>
    </recommendedName>
</protein>
<accession>A0ABT3IXV1</accession>
<proteinExistence type="predicted"/>
<keyword evidence="2" id="KW-1185">Reference proteome</keyword>
<dbReference type="EMBL" id="JAPDOG010000001">
    <property type="protein sequence ID" value="MCW3780270.1"/>
    <property type="molecule type" value="Genomic_DNA"/>
</dbReference>
<evidence type="ECO:0008006" key="3">
    <source>
        <dbReference type="Google" id="ProtNLM"/>
    </source>
</evidence>
<gene>
    <name evidence="1" type="ORF">OM960_01545</name>
</gene>
<evidence type="ECO:0000313" key="1">
    <source>
        <dbReference type="EMBL" id="MCW3780270.1"/>
    </source>
</evidence>
<organism evidence="1 2">
    <name type="scientific">Defluviimonas salinarum</name>
    <dbReference type="NCBI Taxonomy" id="2992147"/>
    <lineage>
        <taxon>Bacteria</taxon>
        <taxon>Pseudomonadati</taxon>
        <taxon>Pseudomonadota</taxon>
        <taxon>Alphaproteobacteria</taxon>
        <taxon>Rhodobacterales</taxon>
        <taxon>Paracoccaceae</taxon>
        <taxon>Albidovulum</taxon>
    </lineage>
</organism>
<name>A0ABT3IXV1_9RHOB</name>
<comment type="caution">
    <text evidence="1">The sequence shown here is derived from an EMBL/GenBank/DDBJ whole genome shotgun (WGS) entry which is preliminary data.</text>
</comment>